<feature type="repeat" description="TPR" evidence="16">
    <location>
        <begin position="481"/>
        <end position="514"/>
    </location>
</feature>
<dbReference type="PANTHER" id="PTHR31388:SF180">
    <property type="entry name" value="PEROXIDASE"/>
    <property type="match status" value="1"/>
</dbReference>
<dbReference type="PANTHER" id="PTHR31388">
    <property type="entry name" value="PEROXIDASE 72-RELATED"/>
    <property type="match status" value="1"/>
</dbReference>
<dbReference type="PRINTS" id="PR00458">
    <property type="entry name" value="PEROXIDASE"/>
</dbReference>
<evidence type="ECO:0000256" key="4">
    <source>
        <dbReference type="ARBA" id="ARBA00006873"/>
    </source>
</evidence>
<feature type="binding site" evidence="14">
    <location>
        <position position="201"/>
    </location>
    <ligand>
        <name>Ca(2+)</name>
        <dbReference type="ChEBI" id="CHEBI:29108"/>
        <label>2</label>
    </ligand>
</feature>
<evidence type="ECO:0000256" key="14">
    <source>
        <dbReference type="PIRSR" id="PIRSR600823-3"/>
    </source>
</evidence>
<dbReference type="FunFam" id="2.40.100.10:FF:000025">
    <property type="entry name" value="Peptidyl-prolyl cis-trans isomerase CYP19-2"/>
    <property type="match status" value="1"/>
</dbReference>
<proteinExistence type="inferred from homology"/>
<evidence type="ECO:0000256" key="7">
    <source>
        <dbReference type="ARBA" id="ARBA00022723"/>
    </source>
</evidence>
<dbReference type="GO" id="GO:0042744">
    <property type="term" value="P:hydrogen peroxide catabolic process"/>
    <property type="evidence" value="ECO:0007669"/>
    <property type="project" value="InterPro"/>
</dbReference>
<keyword evidence="11 15" id="KW-1015">Disulfide bond</keyword>
<accession>A0AA39TJU9</accession>
<evidence type="ECO:0000313" key="20">
    <source>
        <dbReference type="Proteomes" id="UP001168877"/>
    </source>
</evidence>
<keyword evidence="6" id="KW-0349">Heme</keyword>
<comment type="catalytic activity">
    <reaction evidence="2">
        <text>[protein]-peptidylproline (omega=180) = [protein]-peptidylproline (omega=0)</text>
        <dbReference type="Rhea" id="RHEA:16237"/>
        <dbReference type="Rhea" id="RHEA-COMP:10747"/>
        <dbReference type="Rhea" id="RHEA-COMP:10748"/>
        <dbReference type="ChEBI" id="CHEBI:83833"/>
        <dbReference type="ChEBI" id="CHEBI:83834"/>
        <dbReference type="EC" id="5.2.1.8"/>
    </reaction>
</comment>
<evidence type="ECO:0000259" key="17">
    <source>
        <dbReference type="PROSITE" id="PS50072"/>
    </source>
</evidence>
<feature type="binding site" evidence="14">
    <location>
        <position position="28"/>
    </location>
    <ligand>
        <name>Ca(2+)</name>
        <dbReference type="ChEBI" id="CHEBI:29108"/>
        <label>1</label>
    </ligand>
</feature>
<dbReference type="Proteomes" id="UP001168877">
    <property type="component" value="Unassembled WGS sequence"/>
</dbReference>
<dbReference type="Gene3D" id="1.10.420.10">
    <property type="entry name" value="Peroxidase, domain 2"/>
    <property type="match status" value="1"/>
</dbReference>
<dbReference type="Gene3D" id="2.40.100.10">
    <property type="entry name" value="Cyclophilin-like"/>
    <property type="match status" value="1"/>
</dbReference>
<feature type="disulfide bond" evidence="15">
    <location>
        <begin position="155"/>
        <end position="187"/>
    </location>
</feature>
<evidence type="ECO:0000256" key="9">
    <source>
        <dbReference type="ARBA" id="ARBA00023004"/>
    </source>
</evidence>
<dbReference type="FunFam" id="1.10.420.10:FF:000001">
    <property type="entry name" value="Peroxidase"/>
    <property type="match status" value="1"/>
</dbReference>
<evidence type="ECO:0000256" key="10">
    <source>
        <dbReference type="ARBA" id="ARBA00023110"/>
    </source>
</evidence>
<dbReference type="SUPFAM" id="SSF48113">
    <property type="entry name" value="Heme-dependent peroxidases"/>
    <property type="match status" value="1"/>
</dbReference>
<keyword evidence="12" id="KW-0413">Isomerase</keyword>
<dbReference type="GO" id="GO:0020037">
    <property type="term" value="F:heme binding"/>
    <property type="evidence" value="ECO:0007669"/>
    <property type="project" value="InterPro"/>
</dbReference>
<feature type="binding site" evidence="13">
    <location>
        <position position="118"/>
    </location>
    <ligand>
        <name>substrate</name>
    </ligand>
</feature>
<evidence type="ECO:0000256" key="8">
    <source>
        <dbReference type="ARBA" id="ARBA00023002"/>
    </source>
</evidence>
<evidence type="ECO:0000256" key="5">
    <source>
        <dbReference type="ARBA" id="ARBA00022559"/>
    </source>
</evidence>
<dbReference type="Pfam" id="PF00141">
    <property type="entry name" value="peroxidase"/>
    <property type="match status" value="1"/>
</dbReference>
<comment type="caution">
    <text evidence="19">The sequence shown here is derived from an EMBL/GenBank/DDBJ whole genome shotgun (WGS) entry which is preliminary data.</text>
</comment>
<keyword evidence="9 14" id="KW-0408">Iron</keyword>
<dbReference type="PROSITE" id="PS50873">
    <property type="entry name" value="PEROXIDASE_4"/>
    <property type="match status" value="1"/>
</dbReference>
<comment type="cofactor">
    <cofactor evidence="14">
        <name>heme b</name>
        <dbReference type="ChEBI" id="CHEBI:60344"/>
    </cofactor>
    <text evidence="14">Binds 1 heme b (iron(II)-protoporphyrin IX) group per subunit.</text>
</comment>
<dbReference type="PROSITE" id="PS50072">
    <property type="entry name" value="CSA_PPIASE_2"/>
    <property type="match status" value="1"/>
</dbReference>
<feature type="binding site" evidence="14">
    <location>
        <position position="24"/>
    </location>
    <ligand>
        <name>Ca(2+)</name>
        <dbReference type="ChEBI" id="CHEBI:29108"/>
        <label>1</label>
    </ligand>
</feature>
<dbReference type="SUPFAM" id="SSF48452">
    <property type="entry name" value="TPR-like"/>
    <property type="match status" value="1"/>
</dbReference>
<feature type="binding site" evidence="14">
    <location>
        <position position="30"/>
    </location>
    <ligand>
        <name>Ca(2+)</name>
        <dbReference type="ChEBI" id="CHEBI:29108"/>
        <label>1</label>
    </ligand>
</feature>
<feature type="domain" description="PPIase cyclophilin-type" evidence="17">
    <location>
        <begin position="230"/>
        <end position="379"/>
    </location>
</feature>
<feature type="binding site" description="axial binding residue" evidence="14">
    <location>
        <position position="148"/>
    </location>
    <ligand>
        <name>heme b</name>
        <dbReference type="ChEBI" id="CHEBI:60344"/>
    </ligand>
    <ligandPart>
        <name>Fe</name>
        <dbReference type="ChEBI" id="CHEBI:18248"/>
    </ligandPart>
</feature>
<dbReference type="InterPro" id="IPR033905">
    <property type="entry name" value="Secretory_peroxidase"/>
</dbReference>
<evidence type="ECO:0000256" key="1">
    <source>
        <dbReference type="ARBA" id="ARBA00000189"/>
    </source>
</evidence>
<evidence type="ECO:0000256" key="12">
    <source>
        <dbReference type="ARBA" id="ARBA00023235"/>
    </source>
</evidence>
<comment type="function">
    <text evidence="3">Removal of H(2)O(2), oxidation of toxic reductants, biosynthesis and degradation of lignin, suberization, auxin catabolism, response to environmental stresses such as wounding, pathogen attack and oxidative stress. These functions might be dependent on each isozyme/isoform in each plant tissue.</text>
</comment>
<dbReference type="InterPro" id="IPR011990">
    <property type="entry name" value="TPR-like_helical_dom_sf"/>
</dbReference>
<evidence type="ECO:0000259" key="18">
    <source>
        <dbReference type="PROSITE" id="PS50873"/>
    </source>
</evidence>
<feature type="domain" description="Plant heme peroxidase family profile" evidence="18">
    <location>
        <begin position="24"/>
        <end position="282"/>
    </location>
</feature>
<dbReference type="EMBL" id="JAUESC010000002">
    <property type="protein sequence ID" value="KAK0606269.1"/>
    <property type="molecule type" value="Genomic_DNA"/>
</dbReference>
<comment type="cofactor">
    <cofactor evidence="14">
        <name>Ca(2+)</name>
        <dbReference type="ChEBI" id="CHEBI:29108"/>
    </cofactor>
    <text evidence="14">Binds 2 calcium ions per subunit.</text>
</comment>
<evidence type="ECO:0008006" key="21">
    <source>
        <dbReference type="Google" id="ProtNLM"/>
    </source>
</evidence>
<dbReference type="InterPro" id="IPR019793">
    <property type="entry name" value="Peroxidases_heam-ligand_BS"/>
</dbReference>
<evidence type="ECO:0000256" key="11">
    <source>
        <dbReference type="ARBA" id="ARBA00023157"/>
    </source>
</evidence>
<comment type="catalytic activity">
    <reaction evidence="1">
        <text>2 a phenolic donor + H2O2 = 2 a phenolic radical donor + 2 H2O</text>
        <dbReference type="Rhea" id="RHEA:56136"/>
        <dbReference type="ChEBI" id="CHEBI:15377"/>
        <dbReference type="ChEBI" id="CHEBI:16240"/>
        <dbReference type="ChEBI" id="CHEBI:139520"/>
        <dbReference type="ChEBI" id="CHEBI:139521"/>
        <dbReference type="EC" id="1.11.1.7"/>
    </reaction>
</comment>
<dbReference type="Pfam" id="PF00160">
    <property type="entry name" value="Pro_isomerase"/>
    <property type="match status" value="1"/>
</dbReference>
<dbReference type="PROSITE" id="PS50005">
    <property type="entry name" value="TPR"/>
    <property type="match status" value="1"/>
</dbReference>
<dbReference type="PROSITE" id="PS50293">
    <property type="entry name" value="TPR_REGION"/>
    <property type="match status" value="1"/>
</dbReference>
<evidence type="ECO:0000256" key="2">
    <source>
        <dbReference type="ARBA" id="ARBA00000971"/>
    </source>
</evidence>
<dbReference type="SUPFAM" id="SSF50891">
    <property type="entry name" value="Cyclophilin-like"/>
    <property type="match status" value="1"/>
</dbReference>
<gene>
    <name evidence="19" type="ORF">LWI29_035920</name>
</gene>
<reference evidence="19" key="2">
    <citation type="submission" date="2023-06" db="EMBL/GenBank/DDBJ databases">
        <authorList>
            <person name="Swenson N.G."/>
            <person name="Wegrzyn J.L."/>
            <person name="Mcevoy S.L."/>
        </authorList>
    </citation>
    <scope>NUCLEOTIDE SEQUENCE</scope>
    <source>
        <strain evidence="19">NS2018</strain>
        <tissue evidence="19">Leaf</tissue>
    </source>
</reference>
<dbReference type="AlphaFoldDB" id="A0AA39TJU9"/>
<organism evidence="19 20">
    <name type="scientific">Acer saccharum</name>
    <name type="common">Sugar maple</name>
    <dbReference type="NCBI Taxonomy" id="4024"/>
    <lineage>
        <taxon>Eukaryota</taxon>
        <taxon>Viridiplantae</taxon>
        <taxon>Streptophyta</taxon>
        <taxon>Embryophyta</taxon>
        <taxon>Tracheophyta</taxon>
        <taxon>Spermatophyta</taxon>
        <taxon>Magnoliopsida</taxon>
        <taxon>eudicotyledons</taxon>
        <taxon>Gunneridae</taxon>
        <taxon>Pentapetalae</taxon>
        <taxon>rosids</taxon>
        <taxon>malvids</taxon>
        <taxon>Sapindales</taxon>
        <taxon>Sapindaceae</taxon>
        <taxon>Hippocastanoideae</taxon>
        <taxon>Acereae</taxon>
        <taxon>Acer</taxon>
    </lineage>
</organism>
<protein>
    <recommendedName>
        <fullName evidence="21">Peroxidase</fullName>
    </recommendedName>
</protein>
<keyword evidence="14" id="KW-0106">Calcium</keyword>
<evidence type="ECO:0000256" key="16">
    <source>
        <dbReference type="PROSITE-ProRule" id="PRU00339"/>
    </source>
</evidence>
<sequence>MSVVLAVMSAHRAALATCAVSIPVTGCDGSILLDDTSTIKGEKNAQANKNSVRGYEVIDAIKANLEKACPGVVSCADIVTLAARDAVSLAGGPFWDVPLGRRDGLITSESESEANKMPSPVEPLDNITAKFTAKGLDLKDVVVLSGAHTIGFAQCFTFKKRLFDFGGSGKPDPALDSSLLQNLQTTCPNQGDSDTNLVPLDSVTINRFDNSYYQNLVNNSGLLQSDQALMTDNKAASMVINYSKYPYYFSKDFTVSMVKMANIEGVCFHRIIKGFMMQGGDISAGDGTGGESIYGLKFEDENFKLKHERKGMLSMANTGPDTNGSQFFITFTQITHLDGKHVVFGKVIKGLGVLRAVELVATEEGDYPAQDVLIVDCGEIPEGEDDGISNFFKDGDAYPDWPADLDTKPDKLSWWIEAIEFIKIFGNELYKNNDYKMALRKYRKALRYLNCCWDKADIDEGDLKGALLDIDYAISDGEENVKAYFRRGQAHMALNHIDAAVESYKKALELEPNDGQ</sequence>
<reference evidence="19" key="1">
    <citation type="journal article" date="2022" name="Plant J.">
        <title>Strategies of tolerance reflected in two North American maple genomes.</title>
        <authorList>
            <person name="McEvoy S.L."/>
            <person name="Sezen U.U."/>
            <person name="Trouern-Trend A."/>
            <person name="McMahon S.M."/>
            <person name="Schaberg P.G."/>
            <person name="Yang J."/>
            <person name="Wegrzyn J.L."/>
            <person name="Swenson N.G."/>
        </authorList>
    </citation>
    <scope>NUCLEOTIDE SEQUENCE</scope>
    <source>
        <strain evidence="19">NS2018</strain>
    </source>
</reference>
<evidence type="ECO:0000313" key="19">
    <source>
        <dbReference type="EMBL" id="KAK0606269.1"/>
    </source>
</evidence>
<keyword evidence="16" id="KW-0802">TPR repeat</keyword>
<feature type="binding site" evidence="14">
    <location>
        <position position="209"/>
    </location>
    <ligand>
        <name>Ca(2+)</name>
        <dbReference type="ChEBI" id="CHEBI:29108"/>
        <label>2</label>
    </ligand>
</feature>
<feature type="binding site" evidence="14">
    <location>
        <position position="204"/>
    </location>
    <ligand>
        <name>Ca(2+)</name>
        <dbReference type="ChEBI" id="CHEBI:29108"/>
        <label>2</label>
    </ligand>
</feature>
<keyword evidence="8" id="KW-0560">Oxidoreductase</keyword>
<dbReference type="InterPro" id="IPR010255">
    <property type="entry name" value="Haem_peroxidase_sf"/>
</dbReference>
<evidence type="ECO:0000256" key="3">
    <source>
        <dbReference type="ARBA" id="ARBA00002322"/>
    </source>
</evidence>
<feature type="binding site" evidence="14">
    <location>
        <position position="26"/>
    </location>
    <ligand>
        <name>Ca(2+)</name>
        <dbReference type="ChEBI" id="CHEBI:29108"/>
        <label>1</label>
    </ligand>
</feature>
<dbReference type="InterPro" id="IPR002130">
    <property type="entry name" value="Cyclophilin-type_PPIase_dom"/>
</dbReference>
<dbReference type="GO" id="GO:0046872">
    <property type="term" value="F:metal ion binding"/>
    <property type="evidence" value="ECO:0007669"/>
    <property type="project" value="UniProtKB-KW"/>
</dbReference>
<name>A0AA39TJU9_ACESA</name>
<dbReference type="Gene3D" id="1.10.520.10">
    <property type="match status" value="1"/>
</dbReference>
<dbReference type="PROSITE" id="PS00435">
    <property type="entry name" value="PEROXIDASE_1"/>
    <property type="match status" value="1"/>
</dbReference>
<evidence type="ECO:0000256" key="6">
    <source>
        <dbReference type="ARBA" id="ARBA00022617"/>
    </source>
</evidence>
<dbReference type="InterPro" id="IPR019734">
    <property type="entry name" value="TPR_rpt"/>
</dbReference>
<dbReference type="InterPro" id="IPR000823">
    <property type="entry name" value="Peroxidase_pln"/>
</dbReference>
<keyword evidence="10" id="KW-0697">Rotamase</keyword>
<dbReference type="Gene3D" id="1.25.40.10">
    <property type="entry name" value="Tetratricopeptide repeat domain"/>
    <property type="match status" value="2"/>
</dbReference>
<dbReference type="PRINTS" id="PR00461">
    <property type="entry name" value="PLPEROXIDASE"/>
</dbReference>
<keyword evidence="7 14" id="KW-0479">Metal-binding</keyword>
<dbReference type="SMART" id="SM00028">
    <property type="entry name" value="TPR"/>
    <property type="match status" value="2"/>
</dbReference>
<dbReference type="CDD" id="cd00693">
    <property type="entry name" value="secretory_peroxidase"/>
    <property type="match status" value="1"/>
</dbReference>
<dbReference type="InterPro" id="IPR029000">
    <property type="entry name" value="Cyclophilin-like_dom_sf"/>
</dbReference>
<dbReference type="GO" id="GO:0006979">
    <property type="term" value="P:response to oxidative stress"/>
    <property type="evidence" value="ECO:0007669"/>
    <property type="project" value="InterPro"/>
</dbReference>
<evidence type="ECO:0000256" key="15">
    <source>
        <dbReference type="PIRSR" id="PIRSR600823-5"/>
    </source>
</evidence>
<dbReference type="GO" id="GO:0003755">
    <property type="term" value="F:peptidyl-prolyl cis-trans isomerase activity"/>
    <property type="evidence" value="ECO:0007669"/>
    <property type="project" value="UniProtKB-KW"/>
</dbReference>
<comment type="similarity">
    <text evidence="4">Belongs to the peroxidase family. Ascorbate peroxidase subfamily.</text>
</comment>
<evidence type="ECO:0000256" key="13">
    <source>
        <dbReference type="PIRSR" id="PIRSR600823-2"/>
    </source>
</evidence>
<keyword evidence="5" id="KW-0575">Peroxidase</keyword>
<feature type="binding site" evidence="14">
    <location>
        <position position="149"/>
    </location>
    <ligand>
        <name>Ca(2+)</name>
        <dbReference type="ChEBI" id="CHEBI:29108"/>
        <label>2</label>
    </ligand>
</feature>
<dbReference type="Pfam" id="PF00515">
    <property type="entry name" value="TPR_1"/>
    <property type="match status" value="1"/>
</dbReference>
<keyword evidence="20" id="KW-1185">Reference proteome</keyword>
<dbReference type="InterPro" id="IPR002016">
    <property type="entry name" value="Haem_peroxidase"/>
</dbReference>
<feature type="binding site" evidence="14">
    <location>
        <position position="42"/>
    </location>
    <ligand>
        <name>Ca(2+)</name>
        <dbReference type="ChEBI" id="CHEBI:29108"/>
        <label>1</label>
    </ligand>
</feature>
<dbReference type="GO" id="GO:0140825">
    <property type="term" value="F:lactoperoxidase activity"/>
    <property type="evidence" value="ECO:0007669"/>
    <property type="project" value="UniProtKB-EC"/>
</dbReference>